<dbReference type="SUPFAM" id="SSF161098">
    <property type="entry name" value="MetI-like"/>
    <property type="match status" value="1"/>
</dbReference>
<keyword evidence="6 8" id="KW-1133">Transmembrane helix</keyword>
<gene>
    <name evidence="10" type="ORF">H4W79_004286</name>
</gene>
<accession>A0ABR9HM24</accession>
<evidence type="ECO:0000313" key="11">
    <source>
        <dbReference type="Proteomes" id="UP000598217"/>
    </source>
</evidence>
<evidence type="ECO:0000259" key="9">
    <source>
        <dbReference type="PROSITE" id="PS50928"/>
    </source>
</evidence>
<dbReference type="Proteomes" id="UP000598217">
    <property type="component" value="Unassembled WGS sequence"/>
</dbReference>
<dbReference type="Gene3D" id="1.10.3720.10">
    <property type="entry name" value="MetI-like"/>
    <property type="match status" value="1"/>
</dbReference>
<dbReference type="PROSITE" id="PS50928">
    <property type="entry name" value="ABC_TM1"/>
    <property type="match status" value="1"/>
</dbReference>
<keyword evidence="4 8" id="KW-0812">Transmembrane</keyword>
<comment type="caution">
    <text evidence="10">The sequence shown here is derived from an EMBL/GenBank/DDBJ whole genome shotgun (WGS) entry which is preliminary data.</text>
</comment>
<reference evidence="10 11" key="1">
    <citation type="submission" date="2020-10" db="EMBL/GenBank/DDBJ databases">
        <title>Sequencing the genomes of 1000 actinobacteria strains.</title>
        <authorList>
            <person name="Klenk H.-P."/>
        </authorList>
    </citation>
    <scope>NUCLEOTIDE SEQUENCE [LARGE SCALE GENOMIC DNA]</scope>
    <source>
        <strain evidence="10 11">DSM 45157</strain>
    </source>
</reference>
<dbReference type="CDD" id="cd06261">
    <property type="entry name" value="TM_PBP2"/>
    <property type="match status" value="1"/>
</dbReference>
<keyword evidence="11" id="KW-1185">Reference proteome</keyword>
<evidence type="ECO:0000256" key="1">
    <source>
        <dbReference type="ARBA" id="ARBA00004651"/>
    </source>
</evidence>
<comment type="subcellular location">
    <subcellularLocation>
        <location evidence="1 8">Cell membrane</location>
        <topology evidence="1 8">Multi-pass membrane protein</topology>
    </subcellularLocation>
</comment>
<keyword evidence="3" id="KW-1003">Cell membrane</keyword>
<evidence type="ECO:0000256" key="3">
    <source>
        <dbReference type="ARBA" id="ARBA00022475"/>
    </source>
</evidence>
<evidence type="ECO:0000256" key="8">
    <source>
        <dbReference type="RuleBase" id="RU363032"/>
    </source>
</evidence>
<evidence type="ECO:0000313" key="10">
    <source>
        <dbReference type="EMBL" id="MBE1460072.1"/>
    </source>
</evidence>
<comment type="similarity">
    <text evidence="8">Belongs to the binding-protein-dependent transport system permease family.</text>
</comment>
<dbReference type="RefSeq" id="WP_191266392.1">
    <property type="nucleotide sequence ID" value="NZ_BMXJ01000001.1"/>
</dbReference>
<dbReference type="EMBL" id="JADBDY010000001">
    <property type="protein sequence ID" value="MBE1460072.1"/>
    <property type="molecule type" value="Genomic_DNA"/>
</dbReference>
<feature type="transmembrane region" description="Helical" evidence="8">
    <location>
        <begin position="51"/>
        <end position="73"/>
    </location>
</feature>
<dbReference type="NCBIfam" id="TIGR03004">
    <property type="entry name" value="ectoine_ehuC"/>
    <property type="match status" value="1"/>
</dbReference>
<feature type="transmembrane region" description="Helical" evidence="8">
    <location>
        <begin position="183"/>
        <end position="207"/>
    </location>
</feature>
<evidence type="ECO:0000256" key="7">
    <source>
        <dbReference type="ARBA" id="ARBA00023136"/>
    </source>
</evidence>
<sequence>MEFLIEQWPRFLEGAWLTIQLTLGGIVLAFVLAMFFGILGTVNHWLPRAAATVYVEVFRGIAALVVMYWLIYALPVATGFQLEDLFAAILALGLNVGAYGAEVVRSSINAVPKAQVEATVSLNMSWPQRMRLVVLPQAWAQMLPTFGNLVVELMKATAVVYLVSLHDLSWVADDLRRLSGETIPVFLVAFALYYLIAQALIFGVRLLERRANHKLGRTPPSGGGLIGLLRPPAVGAKVGVAK</sequence>
<keyword evidence="7 8" id="KW-0472">Membrane</keyword>
<organism evidence="10 11">
    <name type="scientific">Nocardiopsis terrae</name>
    <dbReference type="NCBI Taxonomy" id="372655"/>
    <lineage>
        <taxon>Bacteria</taxon>
        <taxon>Bacillati</taxon>
        <taxon>Actinomycetota</taxon>
        <taxon>Actinomycetes</taxon>
        <taxon>Streptosporangiales</taxon>
        <taxon>Nocardiopsidaceae</taxon>
        <taxon>Nocardiopsis</taxon>
    </lineage>
</organism>
<evidence type="ECO:0000256" key="2">
    <source>
        <dbReference type="ARBA" id="ARBA00022448"/>
    </source>
</evidence>
<dbReference type="Pfam" id="PF00528">
    <property type="entry name" value="BPD_transp_1"/>
    <property type="match status" value="1"/>
</dbReference>
<dbReference type="InterPro" id="IPR035906">
    <property type="entry name" value="MetI-like_sf"/>
</dbReference>
<proteinExistence type="inferred from homology"/>
<dbReference type="PANTHER" id="PTHR30614:SF0">
    <property type="entry name" value="L-CYSTINE TRANSPORT SYSTEM PERMEASE PROTEIN TCYL"/>
    <property type="match status" value="1"/>
</dbReference>
<protein>
    <submittedName>
        <fullName evidence="10">Polar amino acid transport system permease protein</fullName>
    </submittedName>
</protein>
<feature type="transmembrane region" description="Helical" evidence="8">
    <location>
        <begin position="15"/>
        <end position="39"/>
    </location>
</feature>
<dbReference type="InterPro" id="IPR000515">
    <property type="entry name" value="MetI-like"/>
</dbReference>
<name>A0ABR9HM24_9ACTN</name>
<feature type="transmembrane region" description="Helical" evidence="8">
    <location>
        <begin position="138"/>
        <end position="163"/>
    </location>
</feature>
<dbReference type="InterPro" id="IPR014342">
    <property type="entry name" value="Ectoine_EhuC"/>
</dbReference>
<keyword evidence="2 8" id="KW-0813">Transport</keyword>
<evidence type="ECO:0000256" key="6">
    <source>
        <dbReference type="ARBA" id="ARBA00022989"/>
    </source>
</evidence>
<dbReference type="InterPro" id="IPR043429">
    <property type="entry name" value="ArtM/GltK/GlnP/TcyL/YhdX-like"/>
</dbReference>
<evidence type="ECO:0000256" key="4">
    <source>
        <dbReference type="ARBA" id="ARBA00022692"/>
    </source>
</evidence>
<dbReference type="InterPro" id="IPR010065">
    <property type="entry name" value="AA_ABC_transptr_permease_3TM"/>
</dbReference>
<dbReference type="NCBIfam" id="TIGR01726">
    <property type="entry name" value="HEQRo_perm_3TM"/>
    <property type="match status" value="1"/>
</dbReference>
<feature type="transmembrane region" description="Helical" evidence="8">
    <location>
        <begin position="85"/>
        <end position="104"/>
    </location>
</feature>
<dbReference type="PANTHER" id="PTHR30614">
    <property type="entry name" value="MEMBRANE COMPONENT OF AMINO ACID ABC TRANSPORTER"/>
    <property type="match status" value="1"/>
</dbReference>
<keyword evidence="5" id="KW-0029">Amino-acid transport</keyword>
<feature type="domain" description="ABC transmembrane type-1" evidence="9">
    <location>
        <begin position="15"/>
        <end position="196"/>
    </location>
</feature>
<evidence type="ECO:0000256" key="5">
    <source>
        <dbReference type="ARBA" id="ARBA00022970"/>
    </source>
</evidence>